<accession>A0A0F8ZZA8</accession>
<dbReference type="EMBL" id="LAZR01045252">
    <property type="protein sequence ID" value="KKK99322.1"/>
    <property type="molecule type" value="Genomic_DNA"/>
</dbReference>
<protein>
    <submittedName>
        <fullName evidence="1">Uncharacterized protein</fullName>
    </submittedName>
</protein>
<organism evidence="1">
    <name type="scientific">marine sediment metagenome</name>
    <dbReference type="NCBI Taxonomy" id="412755"/>
    <lineage>
        <taxon>unclassified sequences</taxon>
        <taxon>metagenomes</taxon>
        <taxon>ecological metagenomes</taxon>
    </lineage>
</organism>
<evidence type="ECO:0000313" key="1">
    <source>
        <dbReference type="EMBL" id="KKK99322.1"/>
    </source>
</evidence>
<sequence>MAEWRPRDWKNKYLNTDGTWNFAIDTIDIAYEAGADAILAAIWKMAGDSPTGTFTFDTRRQHLLAWEESSTIIPTGHNG</sequence>
<gene>
    <name evidence="1" type="ORF">LCGC14_2633910</name>
</gene>
<proteinExistence type="predicted"/>
<comment type="caution">
    <text evidence="1">The sequence shown here is derived from an EMBL/GenBank/DDBJ whole genome shotgun (WGS) entry which is preliminary data.</text>
</comment>
<name>A0A0F8ZZA8_9ZZZZ</name>
<reference evidence="1" key="1">
    <citation type="journal article" date="2015" name="Nature">
        <title>Complex archaea that bridge the gap between prokaryotes and eukaryotes.</title>
        <authorList>
            <person name="Spang A."/>
            <person name="Saw J.H."/>
            <person name="Jorgensen S.L."/>
            <person name="Zaremba-Niedzwiedzka K."/>
            <person name="Martijn J."/>
            <person name="Lind A.E."/>
            <person name="van Eijk R."/>
            <person name="Schleper C."/>
            <person name="Guy L."/>
            <person name="Ettema T.J."/>
        </authorList>
    </citation>
    <scope>NUCLEOTIDE SEQUENCE</scope>
</reference>
<dbReference type="AlphaFoldDB" id="A0A0F8ZZA8"/>